<organism evidence="2 3">
    <name type="scientific">Trichostrongylus colubriformis</name>
    <name type="common">Black scour worm</name>
    <dbReference type="NCBI Taxonomy" id="6319"/>
    <lineage>
        <taxon>Eukaryota</taxon>
        <taxon>Metazoa</taxon>
        <taxon>Ecdysozoa</taxon>
        <taxon>Nematoda</taxon>
        <taxon>Chromadorea</taxon>
        <taxon>Rhabditida</taxon>
        <taxon>Rhabditina</taxon>
        <taxon>Rhabditomorpha</taxon>
        <taxon>Strongyloidea</taxon>
        <taxon>Trichostrongylidae</taxon>
        <taxon>Trichostrongylus</taxon>
    </lineage>
</organism>
<dbReference type="Proteomes" id="UP001331761">
    <property type="component" value="Unassembled WGS sequence"/>
</dbReference>
<sequence length="87" mass="10273">MALKETYQNISFNPSGSVTFSNSPKKQKTTLTIRNYSNRGIMFKMKSTHPRLFRMKPVYGIVFPQKEVEVCLVFRGCRTYRKFARER</sequence>
<protein>
    <submittedName>
        <fullName evidence="2">MSP domain-containing protein</fullName>
    </submittedName>
</protein>
<gene>
    <name evidence="2" type="ORF">GCK32_015851</name>
</gene>
<dbReference type="InterPro" id="IPR008962">
    <property type="entry name" value="PapD-like_sf"/>
</dbReference>
<name>A0AAN8FJ03_TRICO</name>
<dbReference type="AlphaFoldDB" id="A0AAN8FJ03"/>
<dbReference type="Pfam" id="PF00635">
    <property type="entry name" value="Motile_Sperm"/>
    <property type="match status" value="1"/>
</dbReference>
<evidence type="ECO:0000259" key="1">
    <source>
        <dbReference type="PROSITE" id="PS50202"/>
    </source>
</evidence>
<dbReference type="SUPFAM" id="SSF49354">
    <property type="entry name" value="PapD-like"/>
    <property type="match status" value="1"/>
</dbReference>
<evidence type="ECO:0000313" key="2">
    <source>
        <dbReference type="EMBL" id="KAK5979717.1"/>
    </source>
</evidence>
<dbReference type="PROSITE" id="PS50202">
    <property type="entry name" value="MSP"/>
    <property type="match status" value="1"/>
</dbReference>
<proteinExistence type="predicted"/>
<accession>A0AAN8FJ03</accession>
<dbReference type="Gene3D" id="2.60.40.10">
    <property type="entry name" value="Immunoglobulins"/>
    <property type="match status" value="1"/>
</dbReference>
<dbReference type="EMBL" id="WIXE01008067">
    <property type="protein sequence ID" value="KAK5979717.1"/>
    <property type="molecule type" value="Genomic_DNA"/>
</dbReference>
<reference evidence="2 3" key="1">
    <citation type="submission" date="2019-10" db="EMBL/GenBank/DDBJ databases">
        <title>Assembly and Annotation for the nematode Trichostrongylus colubriformis.</title>
        <authorList>
            <person name="Martin J."/>
        </authorList>
    </citation>
    <scope>NUCLEOTIDE SEQUENCE [LARGE SCALE GENOMIC DNA]</scope>
    <source>
        <strain evidence="2">G859</strain>
        <tissue evidence="2">Whole worm</tissue>
    </source>
</reference>
<feature type="domain" description="MSP" evidence="1">
    <location>
        <begin position="9"/>
        <end position="87"/>
    </location>
</feature>
<keyword evidence="3" id="KW-1185">Reference proteome</keyword>
<evidence type="ECO:0000313" key="3">
    <source>
        <dbReference type="Proteomes" id="UP001331761"/>
    </source>
</evidence>
<dbReference type="InterPro" id="IPR013783">
    <property type="entry name" value="Ig-like_fold"/>
</dbReference>
<comment type="caution">
    <text evidence="2">The sequence shown here is derived from an EMBL/GenBank/DDBJ whole genome shotgun (WGS) entry which is preliminary data.</text>
</comment>
<dbReference type="InterPro" id="IPR000535">
    <property type="entry name" value="MSP_dom"/>
</dbReference>